<sequence>MHNRDINKVSVTRAMNKAVIVMDINSDIPSIAREMVNRDAGSVIVTENDKAMGIITERDIVKNIVTENKKPSEVEAKDIFSSPLITIEPEKSIAEASEIMLKANIKRLPVLKDRTVIGIISSTDILAITPGLDTILRNLVDMNREALFSIPSREEISEDLEDFITGICESCLVFSVDLKYVHGRYLCRNCRQEEGEDYE</sequence>
<evidence type="ECO:0000313" key="8">
    <source>
        <dbReference type="EMBL" id="PAV12641.1"/>
    </source>
</evidence>
<evidence type="ECO:0000256" key="1">
    <source>
        <dbReference type="ARBA" id="ARBA00022605"/>
    </source>
</evidence>
<keyword evidence="1" id="KW-0028">Amino-acid biosynthesis</keyword>
<keyword evidence="5" id="KW-0408">Iron</keyword>
<dbReference type="PROSITE" id="PS51371">
    <property type="entry name" value="CBS"/>
    <property type="match status" value="2"/>
</dbReference>
<evidence type="ECO:0000259" key="6">
    <source>
        <dbReference type="PROSITE" id="PS51371"/>
    </source>
</evidence>
<dbReference type="Pfam" id="PF00571">
    <property type="entry name" value="CBS"/>
    <property type="match status" value="2"/>
</dbReference>
<feature type="domain" description="CBS" evidence="6">
    <location>
        <begin position="15"/>
        <end position="70"/>
    </location>
</feature>
<dbReference type="InterPro" id="IPR051257">
    <property type="entry name" value="Diverse_CBS-Domain"/>
</dbReference>
<dbReference type="InterPro" id="IPR044065">
    <property type="entry name" value="ACP_MB"/>
</dbReference>
<dbReference type="PROSITE" id="PS51901">
    <property type="entry name" value="ACP_MB"/>
    <property type="match status" value="1"/>
</dbReference>
<feature type="binding site" evidence="5">
    <location>
        <position position="187"/>
    </location>
    <ligand>
        <name>Zn(2+)</name>
        <dbReference type="ChEBI" id="CHEBI:29105"/>
    </ligand>
</feature>
<feature type="binding site" evidence="5">
    <location>
        <position position="168"/>
    </location>
    <ligand>
        <name>Fe cation</name>
        <dbReference type="ChEBI" id="CHEBI:24875"/>
    </ligand>
</feature>
<comment type="caution">
    <text evidence="8">The sequence shown here is derived from an EMBL/GenBank/DDBJ whole genome shotgun (WGS) entry which is preliminary data.</text>
</comment>
<evidence type="ECO:0000256" key="4">
    <source>
        <dbReference type="PROSITE-ProRule" id="PRU00703"/>
    </source>
</evidence>
<proteinExistence type="predicted"/>
<name>A0A2A2HT14_9EURY</name>
<dbReference type="InterPro" id="IPR046342">
    <property type="entry name" value="CBS_dom_sf"/>
</dbReference>
<reference evidence="8 9" key="1">
    <citation type="journal article" date="2017" name="BMC Genomics">
        <title>Genomic analysis of methanogenic archaea reveals a shift towards energy conservation.</title>
        <authorList>
            <person name="Gilmore S.P."/>
            <person name="Henske J.K."/>
            <person name="Sexton J.A."/>
            <person name="Solomon K.V."/>
            <person name="Seppala S."/>
            <person name="Yoo J.I."/>
            <person name="Huyett L.M."/>
            <person name="Pressman A."/>
            <person name="Cogan J.Z."/>
            <person name="Kivenson V."/>
            <person name="Peng X."/>
            <person name="Tan Y."/>
            <person name="Valentine D.L."/>
            <person name="O'Malley M.A."/>
        </authorList>
    </citation>
    <scope>NUCLEOTIDE SEQUENCE [LARGE SCALE GENOMIC DNA]</scope>
    <source>
        <strain evidence="8 9">MC-15</strain>
    </source>
</reference>
<feature type="binding site" evidence="5">
    <location>
        <position position="171"/>
    </location>
    <ligand>
        <name>Zn(2+)</name>
        <dbReference type="ChEBI" id="CHEBI:29105"/>
    </ligand>
</feature>
<evidence type="ECO:0000313" key="9">
    <source>
        <dbReference type="Proteomes" id="UP000218164"/>
    </source>
</evidence>
<keyword evidence="9" id="KW-1185">Reference proteome</keyword>
<evidence type="ECO:0000259" key="7">
    <source>
        <dbReference type="PROSITE" id="PS51901"/>
    </source>
</evidence>
<evidence type="ECO:0000256" key="2">
    <source>
        <dbReference type="ARBA" id="ARBA00023122"/>
    </source>
</evidence>
<dbReference type="GO" id="GO:0009086">
    <property type="term" value="P:methionine biosynthetic process"/>
    <property type="evidence" value="ECO:0007669"/>
    <property type="project" value="UniProtKB-KW"/>
</dbReference>
<feature type="binding site" evidence="5">
    <location>
        <position position="187"/>
    </location>
    <ligand>
        <name>Fe cation</name>
        <dbReference type="ChEBI" id="CHEBI:24875"/>
    </ligand>
</feature>
<dbReference type="SMART" id="SM00116">
    <property type="entry name" value="CBS"/>
    <property type="match status" value="2"/>
</dbReference>
<accession>A0A2A2HT14</accession>
<feature type="binding site" evidence="5">
    <location>
        <position position="168"/>
    </location>
    <ligand>
        <name>Zn(2+)</name>
        <dbReference type="ChEBI" id="CHEBI:29105"/>
    </ligand>
</feature>
<evidence type="ECO:0000256" key="3">
    <source>
        <dbReference type="ARBA" id="ARBA00023167"/>
    </source>
</evidence>
<dbReference type="AlphaFoldDB" id="A0A2A2HT14"/>
<dbReference type="Proteomes" id="UP000218164">
    <property type="component" value="Unassembled WGS sequence"/>
</dbReference>
<dbReference type="PANTHER" id="PTHR43080">
    <property type="entry name" value="CBS DOMAIN-CONTAINING PROTEIN CBSX3, MITOCHONDRIAL"/>
    <property type="match status" value="1"/>
</dbReference>
<organism evidence="8 9">
    <name type="scientific">Methanosarcina spelaei</name>
    <dbReference type="NCBI Taxonomy" id="1036679"/>
    <lineage>
        <taxon>Archaea</taxon>
        <taxon>Methanobacteriati</taxon>
        <taxon>Methanobacteriota</taxon>
        <taxon>Stenosarchaea group</taxon>
        <taxon>Methanomicrobia</taxon>
        <taxon>Methanosarcinales</taxon>
        <taxon>Methanosarcinaceae</taxon>
        <taxon>Methanosarcina</taxon>
    </lineage>
</organism>
<keyword evidence="3" id="KW-0486">Methionine biosynthesis</keyword>
<keyword evidence="5" id="KW-0862">Zinc</keyword>
<dbReference type="InterPro" id="IPR000644">
    <property type="entry name" value="CBS_dom"/>
</dbReference>
<feature type="domain" description="CBS" evidence="6">
    <location>
        <begin position="80"/>
        <end position="142"/>
    </location>
</feature>
<dbReference type="EMBL" id="LMVP01000212">
    <property type="protein sequence ID" value="PAV12641.1"/>
    <property type="molecule type" value="Genomic_DNA"/>
</dbReference>
<dbReference type="PANTHER" id="PTHR43080:SF2">
    <property type="entry name" value="CBS DOMAIN-CONTAINING PROTEIN"/>
    <property type="match status" value="1"/>
</dbReference>
<protein>
    <recommendedName>
        <fullName evidence="10">Histidine kinase</fullName>
    </recommendedName>
</protein>
<feature type="binding site" evidence="5">
    <location>
        <position position="190"/>
    </location>
    <ligand>
        <name>Zn(2+)</name>
        <dbReference type="ChEBI" id="CHEBI:29105"/>
    </ligand>
</feature>
<gene>
    <name evidence="8" type="ORF">ASJ81_06145</name>
</gene>
<evidence type="ECO:0000256" key="5">
    <source>
        <dbReference type="PROSITE-ProRule" id="PRU01249"/>
    </source>
</evidence>
<dbReference type="Gene3D" id="3.10.580.10">
    <property type="entry name" value="CBS-domain"/>
    <property type="match status" value="1"/>
</dbReference>
<dbReference type="SUPFAM" id="SSF54631">
    <property type="entry name" value="CBS-domain pair"/>
    <property type="match status" value="1"/>
</dbReference>
<feature type="domain" description="ACP-type MB" evidence="7">
    <location>
        <begin position="163"/>
        <end position="197"/>
    </location>
</feature>
<evidence type="ECO:0008006" key="10">
    <source>
        <dbReference type="Google" id="ProtNLM"/>
    </source>
</evidence>
<feature type="binding site" evidence="5">
    <location>
        <position position="190"/>
    </location>
    <ligand>
        <name>Fe cation</name>
        <dbReference type="ChEBI" id="CHEBI:24875"/>
    </ligand>
</feature>
<dbReference type="GO" id="GO:0046872">
    <property type="term" value="F:metal ion binding"/>
    <property type="evidence" value="ECO:0007669"/>
    <property type="project" value="UniProtKB-KW"/>
</dbReference>
<keyword evidence="5" id="KW-0479">Metal-binding</keyword>
<feature type="binding site" evidence="5">
    <location>
        <position position="171"/>
    </location>
    <ligand>
        <name>Fe cation</name>
        <dbReference type="ChEBI" id="CHEBI:24875"/>
    </ligand>
</feature>
<keyword evidence="2 4" id="KW-0129">CBS domain</keyword>